<feature type="chain" id="PRO_5002790229" evidence="6">
    <location>
        <begin position="22"/>
        <end position="149"/>
    </location>
</feature>
<dbReference type="CDD" id="cd23992">
    <property type="entry name" value="PBP_GOBP"/>
    <property type="match status" value="1"/>
</dbReference>
<evidence type="ECO:0000256" key="1">
    <source>
        <dbReference type="ARBA" id="ARBA00004613"/>
    </source>
</evidence>
<evidence type="ECO:0000256" key="6">
    <source>
        <dbReference type="SAM" id="SignalP"/>
    </source>
</evidence>
<sequence>MATRHLSLLITLLVVWDSVPASHSVIQISPAILKQVRKLHTRCVNQTGADDEMLQQATRDRVMLHDPAFKCFLHCMFDMFGLMDSQNVVHLESLNEVLPEEVHSKINDLVNKCGTQQGKDGCETAYETVKCYLVVNKPFIMDEVIAMIG</sequence>
<dbReference type="eggNOG" id="ENOG502S7DV">
    <property type="taxonomic scope" value="Eukaryota"/>
</dbReference>
<dbReference type="CTD" id="39411"/>
<dbReference type="InParanoid" id="B3M7T2"/>
<keyword evidence="4 6" id="KW-0732">Signal</keyword>
<dbReference type="GeneID" id="6507447"/>
<dbReference type="PhylomeDB" id="B3M7T2"/>
<dbReference type="EMBL" id="CH902618">
    <property type="protein sequence ID" value="EDV38805.1"/>
    <property type="molecule type" value="Genomic_DNA"/>
</dbReference>
<name>B3M7T2_DROAN</name>
<dbReference type="SUPFAM" id="SSF47565">
    <property type="entry name" value="Insect pheromone/odorant-binding proteins"/>
    <property type="match status" value="1"/>
</dbReference>
<evidence type="ECO:0000256" key="3">
    <source>
        <dbReference type="ARBA" id="ARBA00022525"/>
    </source>
</evidence>
<dbReference type="FunCoup" id="B3M7T2">
    <property type="interactions" value="39"/>
</dbReference>
<evidence type="ECO:0000256" key="4">
    <source>
        <dbReference type="ARBA" id="ARBA00022729"/>
    </source>
</evidence>
<dbReference type="KEGG" id="dan:6507447"/>
<accession>B3M7T2</accession>
<dbReference type="GO" id="GO:0005615">
    <property type="term" value="C:extracellular space"/>
    <property type="evidence" value="ECO:0007669"/>
    <property type="project" value="TreeGrafter"/>
</dbReference>
<keyword evidence="3" id="KW-0964">Secreted</keyword>
<dbReference type="FunFam" id="1.10.238.20:FF:000001">
    <property type="entry name" value="General odorant-binding protein lush"/>
    <property type="match status" value="1"/>
</dbReference>
<dbReference type="OrthoDB" id="5978988at2759"/>
<feature type="signal peptide" evidence="6">
    <location>
        <begin position="1"/>
        <end position="21"/>
    </location>
</feature>
<dbReference type="GO" id="GO:0007608">
    <property type="term" value="P:sensory perception of smell"/>
    <property type="evidence" value="ECO:0007669"/>
    <property type="project" value="EnsemblMetazoa"/>
</dbReference>
<dbReference type="Pfam" id="PF01395">
    <property type="entry name" value="PBP_GOBP"/>
    <property type="match status" value="1"/>
</dbReference>
<dbReference type="GO" id="GO:0005549">
    <property type="term" value="F:odorant binding"/>
    <property type="evidence" value="ECO:0007669"/>
    <property type="project" value="InterPro"/>
</dbReference>
<evidence type="ECO:0000313" key="7">
    <source>
        <dbReference type="EMBL" id="EDV38805.1"/>
    </source>
</evidence>
<dbReference type="GO" id="GO:0042048">
    <property type="term" value="P:olfactory behavior"/>
    <property type="evidence" value="ECO:0007669"/>
    <property type="project" value="EnsemblMetazoa"/>
</dbReference>
<dbReference type="HOGENOM" id="CLU_107288_1_2_1"/>
<keyword evidence="5" id="KW-1015">Disulfide bond</keyword>
<dbReference type="PANTHER" id="PTHR11857">
    <property type="entry name" value="ODORANT BINDING PROTEIN-RELATED"/>
    <property type="match status" value="1"/>
</dbReference>
<dbReference type="Proteomes" id="UP000007801">
    <property type="component" value="Unassembled WGS sequence"/>
</dbReference>
<dbReference type="GO" id="GO:0007619">
    <property type="term" value="P:courtship behavior"/>
    <property type="evidence" value="ECO:0007669"/>
    <property type="project" value="EnsemblMetazoa"/>
</dbReference>
<dbReference type="InterPro" id="IPR006170">
    <property type="entry name" value="PBP/GOBP"/>
</dbReference>
<comment type="similarity">
    <text evidence="2">Belongs to the PBP/GOBP family.</text>
</comment>
<proteinExistence type="inferred from homology"/>
<evidence type="ECO:0000313" key="8">
    <source>
        <dbReference type="Proteomes" id="UP000007801"/>
    </source>
</evidence>
<evidence type="ECO:0000256" key="2">
    <source>
        <dbReference type="ARBA" id="ARBA00008098"/>
    </source>
</evidence>
<reference evidence="7 8" key="1">
    <citation type="journal article" date="2007" name="Nature">
        <title>Evolution of genes and genomes on the Drosophila phylogeny.</title>
        <authorList>
            <consortium name="Drosophila 12 Genomes Consortium"/>
            <person name="Clark A.G."/>
            <person name="Eisen M.B."/>
            <person name="Smith D.R."/>
            <person name="Bergman C.M."/>
            <person name="Oliver B."/>
            <person name="Markow T.A."/>
            <person name="Kaufman T.C."/>
            <person name="Kellis M."/>
            <person name="Gelbart W."/>
            <person name="Iyer V.N."/>
            <person name="Pollard D.A."/>
            <person name="Sackton T.B."/>
            <person name="Larracuente A.M."/>
            <person name="Singh N.D."/>
            <person name="Abad J.P."/>
            <person name="Abt D.N."/>
            <person name="Adryan B."/>
            <person name="Aguade M."/>
            <person name="Akashi H."/>
            <person name="Anderson W.W."/>
            <person name="Aquadro C.F."/>
            <person name="Ardell D.H."/>
            <person name="Arguello R."/>
            <person name="Artieri C.G."/>
            <person name="Barbash D.A."/>
            <person name="Barker D."/>
            <person name="Barsanti P."/>
            <person name="Batterham P."/>
            <person name="Batzoglou S."/>
            <person name="Begun D."/>
            <person name="Bhutkar A."/>
            <person name="Blanco E."/>
            <person name="Bosak S.A."/>
            <person name="Bradley R.K."/>
            <person name="Brand A.D."/>
            <person name="Brent M.R."/>
            <person name="Brooks A.N."/>
            <person name="Brown R.H."/>
            <person name="Butlin R.K."/>
            <person name="Caggese C."/>
            <person name="Calvi B.R."/>
            <person name="Bernardo de Carvalho A."/>
            <person name="Caspi A."/>
            <person name="Castrezana S."/>
            <person name="Celniker S.E."/>
            <person name="Chang J.L."/>
            <person name="Chapple C."/>
            <person name="Chatterji S."/>
            <person name="Chinwalla A."/>
            <person name="Civetta A."/>
            <person name="Clifton S.W."/>
            <person name="Comeron J.M."/>
            <person name="Costello J.C."/>
            <person name="Coyne J.A."/>
            <person name="Daub J."/>
            <person name="David R.G."/>
            <person name="Delcher A.L."/>
            <person name="Delehaunty K."/>
            <person name="Do C.B."/>
            <person name="Ebling H."/>
            <person name="Edwards K."/>
            <person name="Eickbush T."/>
            <person name="Evans J.D."/>
            <person name="Filipski A."/>
            <person name="Findeiss S."/>
            <person name="Freyhult E."/>
            <person name="Fulton L."/>
            <person name="Fulton R."/>
            <person name="Garcia A.C."/>
            <person name="Gardiner A."/>
            <person name="Garfield D.A."/>
            <person name="Garvin B.E."/>
            <person name="Gibson G."/>
            <person name="Gilbert D."/>
            <person name="Gnerre S."/>
            <person name="Godfrey J."/>
            <person name="Good R."/>
            <person name="Gotea V."/>
            <person name="Gravely B."/>
            <person name="Greenberg A.J."/>
            <person name="Griffiths-Jones S."/>
            <person name="Gross S."/>
            <person name="Guigo R."/>
            <person name="Gustafson E.A."/>
            <person name="Haerty W."/>
            <person name="Hahn M.W."/>
            <person name="Halligan D.L."/>
            <person name="Halpern A.L."/>
            <person name="Halter G.M."/>
            <person name="Han M.V."/>
            <person name="Heger A."/>
            <person name="Hillier L."/>
            <person name="Hinrichs A.S."/>
            <person name="Holmes I."/>
            <person name="Hoskins R.A."/>
            <person name="Hubisz M.J."/>
            <person name="Hultmark D."/>
            <person name="Huntley M.A."/>
            <person name="Jaffe D.B."/>
            <person name="Jagadeeshan S."/>
            <person name="Jeck W.R."/>
            <person name="Johnson J."/>
            <person name="Jones C.D."/>
            <person name="Jordan W.C."/>
            <person name="Karpen G.H."/>
            <person name="Kataoka E."/>
            <person name="Keightley P.D."/>
            <person name="Kheradpour P."/>
            <person name="Kirkness E.F."/>
            <person name="Koerich L.B."/>
            <person name="Kristiansen K."/>
            <person name="Kudrna D."/>
            <person name="Kulathinal R.J."/>
            <person name="Kumar S."/>
            <person name="Kwok R."/>
            <person name="Lander E."/>
            <person name="Langley C.H."/>
            <person name="Lapoint R."/>
            <person name="Lazzaro B.P."/>
            <person name="Lee S.J."/>
            <person name="Levesque L."/>
            <person name="Li R."/>
            <person name="Lin C.F."/>
            <person name="Lin M.F."/>
            <person name="Lindblad-Toh K."/>
            <person name="Llopart A."/>
            <person name="Long M."/>
            <person name="Low L."/>
            <person name="Lozovsky E."/>
            <person name="Lu J."/>
            <person name="Luo M."/>
            <person name="Machado C.A."/>
            <person name="Makalowski W."/>
            <person name="Marzo M."/>
            <person name="Matsuda M."/>
            <person name="Matzkin L."/>
            <person name="McAllister B."/>
            <person name="McBride C.S."/>
            <person name="McKernan B."/>
            <person name="McKernan K."/>
            <person name="Mendez-Lago M."/>
            <person name="Minx P."/>
            <person name="Mollenhauer M.U."/>
            <person name="Montooth K."/>
            <person name="Mount S.M."/>
            <person name="Mu X."/>
            <person name="Myers E."/>
            <person name="Negre B."/>
            <person name="Newfeld S."/>
            <person name="Nielsen R."/>
            <person name="Noor M.A."/>
            <person name="O'Grady P."/>
            <person name="Pachter L."/>
            <person name="Papaceit M."/>
            <person name="Parisi M.J."/>
            <person name="Parisi M."/>
            <person name="Parts L."/>
            <person name="Pedersen J.S."/>
            <person name="Pesole G."/>
            <person name="Phillippy A.M."/>
            <person name="Ponting C.P."/>
            <person name="Pop M."/>
            <person name="Porcelli D."/>
            <person name="Powell J.R."/>
            <person name="Prohaska S."/>
            <person name="Pruitt K."/>
            <person name="Puig M."/>
            <person name="Quesneville H."/>
            <person name="Ram K.R."/>
            <person name="Rand D."/>
            <person name="Rasmussen M.D."/>
            <person name="Reed L.K."/>
            <person name="Reenan R."/>
            <person name="Reily A."/>
            <person name="Remington K.A."/>
            <person name="Rieger T.T."/>
            <person name="Ritchie M.G."/>
            <person name="Robin C."/>
            <person name="Rogers Y.H."/>
            <person name="Rohde C."/>
            <person name="Rozas J."/>
            <person name="Rubenfield M.J."/>
            <person name="Ruiz A."/>
            <person name="Russo S."/>
            <person name="Salzberg S.L."/>
            <person name="Sanchez-Gracia A."/>
            <person name="Saranga D.J."/>
            <person name="Sato H."/>
            <person name="Schaeffer S.W."/>
            <person name="Schatz M.C."/>
            <person name="Schlenke T."/>
            <person name="Schwartz R."/>
            <person name="Segarra C."/>
            <person name="Singh R.S."/>
            <person name="Sirot L."/>
            <person name="Sirota M."/>
            <person name="Sisneros N.B."/>
            <person name="Smith C.D."/>
            <person name="Smith T.F."/>
            <person name="Spieth J."/>
            <person name="Stage D.E."/>
            <person name="Stark A."/>
            <person name="Stephan W."/>
            <person name="Strausberg R.L."/>
            <person name="Strempel S."/>
            <person name="Sturgill D."/>
            <person name="Sutton G."/>
            <person name="Sutton G.G."/>
            <person name="Tao W."/>
            <person name="Teichmann S."/>
            <person name="Tobari Y.N."/>
            <person name="Tomimura Y."/>
            <person name="Tsolas J.M."/>
            <person name="Valente V.L."/>
            <person name="Venter E."/>
            <person name="Venter J.C."/>
            <person name="Vicario S."/>
            <person name="Vieira F.G."/>
            <person name="Vilella A.J."/>
            <person name="Villasante A."/>
            <person name="Walenz B."/>
            <person name="Wang J."/>
            <person name="Wasserman M."/>
            <person name="Watts T."/>
            <person name="Wilson D."/>
            <person name="Wilson R.K."/>
            <person name="Wing R.A."/>
            <person name="Wolfner M.F."/>
            <person name="Wong A."/>
            <person name="Wong G.K."/>
            <person name="Wu C.I."/>
            <person name="Wu G."/>
            <person name="Yamamoto D."/>
            <person name="Yang H.P."/>
            <person name="Yang S.P."/>
            <person name="Yorke J.A."/>
            <person name="Yoshida K."/>
            <person name="Zdobnov E."/>
            <person name="Zhang P."/>
            <person name="Zhang Y."/>
            <person name="Zimin A.V."/>
            <person name="Baldwin J."/>
            <person name="Abdouelleil A."/>
            <person name="Abdulkadir J."/>
            <person name="Abebe A."/>
            <person name="Abera B."/>
            <person name="Abreu J."/>
            <person name="Acer S.C."/>
            <person name="Aftuck L."/>
            <person name="Alexander A."/>
            <person name="An P."/>
            <person name="Anderson E."/>
            <person name="Anderson S."/>
            <person name="Arachi H."/>
            <person name="Azer M."/>
            <person name="Bachantsang P."/>
            <person name="Barry A."/>
            <person name="Bayul T."/>
            <person name="Berlin A."/>
            <person name="Bessette D."/>
            <person name="Bloom T."/>
            <person name="Blye J."/>
            <person name="Boguslavskiy L."/>
            <person name="Bonnet C."/>
            <person name="Boukhgalter B."/>
            <person name="Bourzgui I."/>
            <person name="Brown A."/>
            <person name="Cahill P."/>
            <person name="Channer S."/>
            <person name="Cheshatsang Y."/>
            <person name="Chuda L."/>
            <person name="Citroen M."/>
            <person name="Collymore A."/>
            <person name="Cooke P."/>
            <person name="Costello M."/>
            <person name="D'Aco K."/>
            <person name="Daza R."/>
            <person name="De Haan G."/>
            <person name="DeGray S."/>
            <person name="DeMaso C."/>
            <person name="Dhargay N."/>
            <person name="Dooley K."/>
            <person name="Dooley E."/>
            <person name="Doricent M."/>
            <person name="Dorje P."/>
            <person name="Dorjee K."/>
            <person name="Dupes A."/>
            <person name="Elong R."/>
            <person name="Falk J."/>
            <person name="Farina A."/>
            <person name="Faro S."/>
            <person name="Ferguson D."/>
            <person name="Fisher S."/>
            <person name="Foley C.D."/>
            <person name="Franke A."/>
            <person name="Friedrich D."/>
            <person name="Gadbois L."/>
            <person name="Gearin G."/>
            <person name="Gearin C.R."/>
            <person name="Giannoukos G."/>
            <person name="Goode T."/>
            <person name="Graham J."/>
            <person name="Grandbois E."/>
            <person name="Grewal S."/>
            <person name="Gyaltsen K."/>
            <person name="Hafez N."/>
            <person name="Hagos B."/>
            <person name="Hall J."/>
            <person name="Henson C."/>
            <person name="Hollinger A."/>
            <person name="Honan T."/>
            <person name="Huard M.D."/>
            <person name="Hughes L."/>
            <person name="Hurhula B."/>
            <person name="Husby M.E."/>
            <person name="Kamat A."/>
            <person name="Kanga B."/>
            <person name="Kashin S."/>
            <person name="Khazanovich D."/>
            <person name="Kisner P."/>
            <person name="Lance K."/>
            <person name="Lara M."/>
            <person name="Lee W."/>
            <person name="Lennon N."/>
            <person name="Letendre F."/>
            <person name="LeVine R."/>
            <person name="Lipovsky A."/>
            <person name="Liu X."/>
            <person name="Liu J."/>
            <person name="Liu S."/>
            <person name="Lokyitsang T."/>
            <person name="Lokyitsang Y."/>
            <person name="Lubonja R."/>
            <person name="Lui A."/>
            <person name="MacDonald P."/>
            <person name="Magnisalis V."/>
            <person name="Maru K."/>
            <person name="Matthews C."/>
            <person name="McCusker W."/>
            <person name="McDonough S."/>
            <person name="Mehta T."/>
            <person name="Meldrim J."/>
            <person name="Meneus L."/>
            <person name="Mihai O."/>
            <person name="Mihalev A."/>
            <person name="Mihova T."/>
            <person name="Mittelman R."/>
            <person name="Mlenga V."/>
            <person name="Montmayeur A."/>
            <person name="Mulrain L."/>
            <person name="Navidi A."/>
            <person name="Naylor J."/>
            <person name="Negash T."/>
            <person name="Nguyen T."/>
            <person name="Nguyen N."/>
            <person name="Nicol R."/>
            <person name="Norbu C."/>
            <person name="Norbu N."/>
            <person name="Novod N."/>
            <person name="O'Neill B."/>
            <person name="Osman S."/>
            <person name="Markiewicz E."/>
            <person name="Oyono O.L."/>
            <person name="Patti C."/>
            <person name="Phunkhang P."/>
            <person name="Pierre F."/>
            <person name="Priest M."/>
            <person name="Raghuraman S."/>
            <person name="Rege F."/>
            <person name="Reyes R."/>
            <person name="Rise C."/>
            <person name="Rogov P."/>
            <person name="Ross K."/>
            <person name="Ryan E."/>
            <person name="Settipalli S."/>
            <person name="Shea T."/>
            <person name="Sherpa N."/>
            <person name="Shi L."/>
            <person name="Shih D."/>
            <person name="Sparrow T."/>
            <person name="Spaulding J."/>
            <person name="Stalker J."/>
            <person name="Stange-Thomann N."/>
            <person name="Stavropoulos S."/>
            <person name="Stone C."/>
            <person name="Strader C."/>
            <person name="Tesfaye S."/>
            <person name="Thomson T."/>
            <person name="Thoulutsang Y."/>
            <person name="Thoulutsang D."/>
            <person name="Topham K."/>
            <person name="Topping I."/>
            <person name="Tsamla T."/>
            <person name="Vassiliev H."/>
            <person name="Vo A."/>
            <person name="Wangchuk T."/>
            <person name="Wangdi T."/>
            <person name="Weiand M."/>
            <person name="Wilkinson J."/>
            <person name="Wilson A."/>
            <person name="Yadav S."/>
            <person name="Young G."/>
            <person name="Yu Q."/>
            <person name="Zembek L."/>
            <person name="Zhong D."/>
            <person name="Zimmer A."/>
            <person name="Zwirko Z."/>
            <person name="Jaffe D.B."/>
            <person name="Alvarez P."/>
            <person name="Brockman W."/>
            <person name="Butler J."/>
            <person name="Chin C."/>
            <person name="Gnerre S."/>
            <person name="Grabherr M."/>
            <person name="Kleber M."/>
            <person name="Mauceli E."/>
            <person name="MacCallum I."/>
        </authorList>
    </citation>
    <scope>NUCLEOTIDE SEQUENCE [LARGE SCALE GENOMIC DNA]</scope>
    <source>
        <strain evidence="8">Tucson 14024-0371.13</strain>
    </source>
</reference>
<dbReference type="PANTHER" id="PTHR11857:SF4">
    <property type="entry name" value="GENERAL ODORANT-BINDING PROTEIN 69A"/>
    <property type="match status" value="1"/>
</dbReference>
<dbReference type="STRING" id="7217.B3M7T2"/>
<dbReference type="Gene3D" id="1.10.238.20">
    <property type="entry name" value="Pheromone/general odorant binding protein domain"/>
    <property type="match status" value="1"/>
</dbReference>
<evidence type="ECO:0000256" key="5">
    <source>
        <dbReference type="ARBA" id="ARBA00023157"/>
    </source>
</evidence>
<keyword evidence="8" id="KW-1185">Reference proteome</keyword>
<dbReference type="InterPro" id="IPR036728">
    <property type="entry name" value="PBP_GOBP_sf"/>
</dbReference>
<gene>
    <name evidence="7" type="primary">Dana\Obp69a</name>
    <name evidence="7" type="synonym">Dana\GF24818</name>
    <name evidence="7" type="synonym">dana_GLEANR_9511</name>
    <name evidence="7" type="synonym">DanaObp69a</name>
    <name evidence="7" type="synonym">Obp69a</name>
    <name evidence="7" type="ORF">GF24818</name>
</gene>
<dbReference type="AlphaFoldDB" id="B3M7T2"/>
<dbReference type="OMA" id="DSQNIMH"/>
<comment type="subcellular location">
    <subcellularLocation>
        <location evidence="1">Secreted</location>
    </subcellularLocation>
</comment>
<dbReference type="SMART" id="SM00708">
    <property type="entry name" value="PhBP"/>
    <property type="match status" value="1"/>
</dbReference>
<dbReference type="GO" id="GO:0019236">
    <property type="term" value="P:response to pheromone"/>
    <property type="evidence" value="ECO:0007669"/>
    <property type="project" value="EnsemblMetazoa"/>
</dbReference>
<protein>
    <submittedName>
        <fullName evidence="7">Odorant-binding protein 69a</fullName>
    </submittedName>
</protein>
<organism evidence="7 8">
    <name type="scientific">Drosophila ananassae</name>
    <name type="common">Fruit fly</name>
    <dbReference type="NCBI Taxonomy" id="7217"/>
    <lineage>
        <taxon>Eukaryota</taxon>
        <taxon>Metazoa</taxon>
        <taxon>Ecdysozoa</taxon>
        <taxon>Arthropoda</taxon>
        <taxon>Hexapoda</taxon>
        <taxon>Insecta</taxon>
        <taxon>Pterygota</taxon>
        <taxon>Neoptera</taxon>
        <taxon>Endopterygota</taxon>
        <taxon>Diptera</taxon>
        <taxon>Brachycera</taxon>
        <taxon>Muscomorpha</taxon>
        <taxon>Ephydroidea</taxon>
        <taxon>Drosophilidae</taxon>
        <taxon>Drosophila</taxon>
        <taxon>Sophophora</taxon>
    </lineage>
</organism>